<dbReference type="InterPro" id="IPR020904">
    <property type="entry name" value="Sc_DH/Rdtase_CS"/>
</dbReference>
<comment type="similarity">
    <text evidence="1">Belongs to the short-chain dehydrogenases/reductases (SDR) family.</text>
</comment>
<evidence type="ECO:0000256" key="1">
    <source>
        <dbReference type="ARBA" id="ARBA00006484"/>
    </source>
</evidence>
<dbReference type="GO" id="GO:0048038">
    <property type="term" value="F:quinone binding"/>
    <property type="evidence" value="ECO:0007669"/>
    <property type="project" value="TreeGrafter"/>
</dbReference>
<dbReference type="NCBIfam" id="NF005402">
    <property type="entry name" value="PRK06949.1"/>
    <property type="match status" value="1"/>
</dbReference>
<protein>
    <submittedName>
        <fullName evidence="4">Short chain dehydrogenase</fullName>
    </submittedName>
</protein>
<evidence type="ECO:0000313" key="5">
    <source>
        <dbReference type="EMBL" id="CUV53927.1"/>
    </source>
</evidence>
<dbReference type="InterPro" id="IPR002347">
    <property type="entry name" value="SDR_fam"/>
</dbReference>
<dbReference type="PRINTS" id="PR00081">
    <property type="entry name" value="GDHRDH"/>
</dbReference>
<dbReference type="InterPro" id="IPR057326">
    <property type="entry name" value="KR_dom"/>
</dbReference>
<dbReference type="FunFam" id="3.40.50.720:FF:000084">
    <property type="entry name" value="Short-chain dehydrogenase reductase"/>
    <property type="match status" value="1"/>
</dbReference>
<feature type="domain" description="Ketoreductase" evidence="3">
    <location>
        <begin position="50"/>
        <end position="230"/>
    </location>
</feature>
<dbReference type="PRINTS" id="PR00080">
    <property type="entry name" value="SDRFAMILY"/>
</dbReference>
<dbReference type="GO" id="GO:0006633">
    <property type="term" value="P:fatty acid biosynthetic process"/>
    <property type="evidence" value="ECO:0007669"/>
    <property type="project" value="TreeGrafter"/>
</dbReference>
<evidence type="ECO:0000313" key="4">
    <source>
        <dbReference type="EMBL" id="CUV27529.1"/>
    </source>
</evidence>
<evidence type="ECO:0000259" key="3">
    <source>
        <dbReference type="SMART" id="SM00822"/>
    </source>
</evidence>
<dbReference type="PROSITE" id="PS00061">
    <property type="entry name" value="ADH_SHORT"/>
    <property type="match status" value="1"/>
</dbReference>
<evidence type="ECO:0000256" key="2">
    <source>
        <dbReference type="ARBA" id="ARBA00023002"/>
    </source>
</evidence>
<name>A0A0S4V0B8_RALSL</name>
<dbReference type="EMBL" id="LN899820">
    <property type="protein sequence ID" value="CUV53927.1"/>
    <property type="molecule type" value="Genomic_DNA"/>
</dbReference>
<reference evidence="4" key="1">
    <citation type="submission" date="2015-10" db="EMBL/GenBank/DDBJ databases">
        <authorList>
            <person name="Gilbert D.G."/>
        </authorList>
    </citation>
    <scope>NUCLEOTIDE SEQUENCE</scope>
    <source>
        <strain evidence="4">Phyl III-seqv23</strain>
    </source>
</reference>
<dbReference type="PANTHER" id="PTHR42760:SF133">
    <property type="entry name" value="3-OXOACYL-[ACYL-CARRIER-PROTEIN] REDUCTASE"/>
    <property type="match status" value="1"/>
</dbReference>
<accession>A0A0S4V0B8</accession>
<dbReference type="EMBL" id="LN899824">
    <property type="protein sequence ID" value="CUV27529.1"/>
    <property type="molecule type" value="Genomic_DNA"/>
</dbReference>
<dbReference type="PANTHER" id="PTHR42760">
    <property type="entry name" value="SHORT-CHAIN DEHYDROGENASES/REDUCTASES FAMILY MEMBER"/>
    <property type="match status" value="1"/>
</dbReference>
<proteinExistence type="inferred from homology"/>
<sequence>MRQAKFLNGRSIFAKLRPLHLPAPGANGPARHYNLQGPRIMGLSINLEGKVALITGASSGLGARFAHVLAAAGAKVVLASRRVERLKELRADIESKGGSAHVVRLDVTDPDSIRAAIAHAETEAGTIDILVNNSGVSTTQRMVDVTPDDFDFVFDTNTRGAFFVAQETAKRMIARARGAEKNGSPLPQSRIINIASVAGLKVLSQIGIYCMSKAAVVHMTRAMALEWGRHGINTNAICPGYIDTEINHHHWETEAGQKLVQMLPRKRVGKPQDLDGLILLLASDQSDFINGAIINADDGMV</sequence>
<dbReference type="CDD" id="cd05233">
    <property type="entry name" value="SDR_c"/>
    <property type="match status" value="1"/>
</dbReference>
<gene>
    <name evidence="4" type="ORF">RUN1985_v1_80024</name>
    <name evidence="5" type="ORF">RUN215_v1_190046</name>
</gene>
<dbReference type="SMART" id="SM00822">
    <property type="entry name" value="PKS_KR"/>
    <property type="match status" value="1"/>
</dbReference>
<dbReference type="Gene3D" id="3.40.50.720">
    <property type="entry name" value="NAD(P)-binding Rossmann-like Domain"/>
    <property type="match status" value="1"/>
</dbReference>
<dbReference type="GO" id="GO:0016616">
    <property type="term" value="F:oxidoreductase activity, acting on the CH-OH group of donors, NAD or NADP as acceptor"/>
    <property type="evidence" value="ECO:0007669"/>
    <property type="project" value="TreeGrafter"/>
</dbReference>
<organism evidence="4">
    <name type="scientific">Ralstonia solanacearum</name>
    <name type="common">Pseudomonas solanacearum</name>
    <dbReference type="NCBI Taxonomy" id="305"/>
    <lineage>
        <taxon>Bacteria</taxon>
        <taxon>Pseudomonadati</taxon>
        <taxon>Pseudomonadota</taxon>
        <taxon>Betaproteobacteria</taxon>
        <taxon>Burkholderiales</taxon>
        <taxon>Burkholderiaceae</taxon>
        <taxon>Ralstonia</taxon>
        <taxon>Ralstonia solanacearum species complex</taxon>
    </lineage>
</organism>
<dbReference type="SUPFAM" id="SSF51735">
    <property type="entry name" value="NAD(P)-binding Rossmann-fold domains"/>
    <property type="match status" value="1"/>
</dbReference>
<keyword evidence="2" id="KW-0560">Oxidoreductase</keyword>
<dbReference type="NCBIfam" id="NF005559">
    <property type="entry name" value="PRK07231.1"/>
    <property type="match status" value="1"/>
</dbReference>
<dbReference type="Pfam" id="PF13561">
    <property type="entry name" value="adh_short_C2"/>
    <property type="match status" value="1"/>
</dbReference>
<dbReference type="InterPro" id="IPR036291">
    <property type="entry name" value="NAD(P)-bd_dom_sf"/>
</dbReference>
<dbReference type="AlphaFoldDB" id="A0A0S4V0B8"/>